<gene>
    <name evidence="1" type="ORF">COLO4_29907</name>
</gene>
<comment type="caution">
    <text evidence="1">The sequence shown here is derived from an EMBL/GenBank/DDBJ whole genome shotgun (WGS) entry which is preliminary data.</text>
</comment>
<proteinExistence type="predicted"/>
<keyword evidence="2" id="KW-1185">Reference proteome</keyword>
<evidence type="ECO:0000313" key="1">
    <source>
        <dbReference type="EMBL" id="OMO68079.1"/>
    </source>
</evidence>
<reference evidence="2" key="1">
    <citation type="submission" date="2013-09" db="EMBL/GenBank/DDBJ databases">
        <title>Corchorus olitorius genome sequencing.</title>
        <authorList>
            <person name="Alam M."/>
            <person name="Haque M.S."/>
            <person name="Islam M.S."/>
            <person name="Emdad E.M."/>
            <person name="Islam M.M."/>
            <person name="Ahmed B."/>
            <person name="Halim A."/>
            <person name="Hossen Q.M.M."/>
            <person name="Hossain M.Z."/>
            <person name="Ahmed R."/>
            <person name="Khan M.M."/>
            <person name="Islam R."/>
            <person name="Rashid M.M."/>
            <person name="Khan S.A."/>
            <person name="Rahman M.S."/>
            <person name="Alam M."/>
            <person name="Yahiya A.S."/>
            <person name="Khan M.S."/>
            <person name="Azam M.S."/>
            <person name="Haque T."/>
            <person name="Lashkar M.Z.H."/>
            <person name="Akhand A.I."/>
            <person name="Morshed G."/>
            <person name="Roy S."/>
            <person name="Uddin K.S."/>
            <person name="Rabeya T."/>
            <person name="Hossain A.S."/>
            <person name="Chowdhury A."/>
            <person name="Snigdha A.R."/>
            <person name="Mortoza M.S."/>
            <person name="Matin S.A."/>
            <person name="Hoque S.M.E."/>
            <person name="Islam M.K."/>
            <person name="Roy D.K."/>
            <person name="Haider R."/>
            <person name="Moosa M.M."/>
            <person name="Elias S.M."/>
            <person name="Hasan A.M."/>
            <person name="Jahan S."/>
            <person name="Shafiuddin M."/>
            <person name="Mahmood N."/>
            <person name="Shommy N.S."/>
        </authorList>
    </citation>
    <scope>NUCLEOTIDE SEQUENCE [LARGE SCALE GENOMIC DNA]</scope>
    <source>
        <strain evidence="2">cv. O-4</strain>
    </source>
</reference>
<sequence length="51" mass="5602">MAAFCVEDAGAKWRKKSGPLQDSSNAALKIFLGWRRVGLKSDAKLKTEAHL</sequence>
<organism evidence="1 2">
    <name type="scientific">Corchorus olitorius</name>
    <dbReference type="NCBI Taxonomy" id="93759"/>
    <lineage>
        <taxon>Eukaryota</taxon>
        <taxon>Viridiplantae</taxon>
        <taxon>Streptophyta</taxon>
        <taxon>Embryophyta</taxon>
        <taxon>Tracheophyta</taxon>
        <taxon>Spermatophyta</taxon>
        <taxon>Magnoliopsida</taxon>
        <taxon>eudicotyledons</taxon>
        <taxon>Gunneridae</taxon>
        <taxon>Pentapetalae</taxon>
        <taxon>rosids</taxon>
        <taxon>malvids</taxon>
        <taxon>Malvales</taxon>
        <taxon>Malvaceae</taxon>
        <taxon>Grewioideae</taxon>
        <taxon>Apeibeae</taxon>
        <taxon>Corchorus</taxon>
    </lineage>
</organism>
<dbReference type="AlphaFoldDB" id="A0A1R3HCK9"/>
<name>A0A1R3HCK9_9ROSI</name>
<accession>A0A1R3HCK9</accession>
<dbReference type="EMBL" id="AWUE01020448">
    <property type="protein sequence ID" value="OMO68079.1"/>
    <property type="molecule type" value="Genomic_DNA"/>
</dbReference>
<protein>
    <submittedName>
        <fullName evidence="1">Uncharacterized protein</fullName>
    </submittedName>
</protein>
<evidence type="ECO:0000313" key="2">
    <source>
        <dbReference type="Proteomes" id="UP000187203"/>
    </source>
</evidence>
<dbReference type="Proteomes" id="UP000187203">
    <property type="component" value="Unassembled WGS sequence"/>
</dbReference>